<dbReference type="HAMAP" id="MF_00636">
    <property type="entry name" value="RapZ_like"/>
    <property type="match status" value="1"/>
</dbReference>
<dbReference type="PIRSF" id="PIRSF005052">
    <property type="entry name" value="P-loopkin"/>
    <property type="match status" value="1"/>
</dbReference>
<dbReference type="PANTHER" id="PTHR30448">
    <property type="entry name" value="RNASE ADAPTER PROTEIN RAPZ"/>
    <property type="match status" value="1"/>
</dbReference>
<organism evidence="7 8">
    <name type="scientific">Candidatus Sulfomarinibacter kjeldsenii</name>
    <dbReference type="NCBI Taxonomy" id="2885994"/>
    <lineage>
        <taxon>Bacteria</taxon>
        <taxon>Pseudomonadati</taxon>
        <taxon>Acidobacteriota</taxon>
        <taxon>Thermoanaerobaculia</taxon>
        <taxon>Thermoanaerobaculales</taxon>
        <taxon>Candidatus Sulfomarinibacteraceae</taxon>
        <taxon>Candidatus Sulfomarinibacter</taxon>
    </lineage>
</organism>
<accession>A0A8J6Y9P9</accession>
<feature type="binding site" evidence="4">
    <location>
        <begin position="18"/>
        <end position="25"/>
    </location>
    <ligand>
        <name>ATP</name>
        <dbReference type="ChEBI" id="CHEBI:30616"/>
    </ligand>
</feature>
<dbReference type="GO" id="GO:0005524">
    <property type="term" value="F:ATP binding"/>
    <property type="evidence" value="ECO:0007669"/>
    <property type="project" value="UniProtKB-UniRule"/>
</dbReference>
<dbReference type="GO" id="GO:0005525">
    <property type="term" value="F:GTP binding"/>
    <property type="evidence" value="ECO:0007669"/>
    <property type="project" value="UniProtKB-UniRule"/>
</dbReference>
<dbReference type="InterPro" id="IPR053931">
    <property type="entry name" value="RapZ_C"/>
</dbReference>
<feature type="binding site" evidence="4">
    <location>
        <begin position="66"/>
        <end position="69"/>
    </location>
    <ligand>
        <name>GTP</name>
        <dbReference type="ChEBI" id="CHEBI:37565"/>
    </ligand>
</feature>
<dbReference type="SUPFAM" id="SSF52540">
    <property type="entry name" value="P-loop containing nucleoside triphosphate hydrolases"/>
    <property type="match status" value="1"/>
</dbReference>
<evidence type="ECO:0000256" key="3">
    <source>
        <dbReference type="ARBA" id="ARBA00023134"/>
    </source>
</evidence>
<dbReference type="InterPro" id="IPR005337">
    <property type="entry name" value="RapZ-like"/>
</dbReference>
<dbReference type="AlphaFoldDB" id="A0A8J6Y9P9"/>
<proteinExistence type="inferred from homology"/>
<evidence type="ECO:0000313" key="8">
    <source>
        <dbReference type="Proteomes" id="UP000598633"/>
    </source>
</evidence>
<reference evidence="7 8" key="1">
    <citation type="submission" date="2020-08" db="EMBL/GenBank/DDBJ databases">
        <title>Acidobacteriota in marine sediments use diverse sulfur dissimilation pathways.</title>
        <authorList>
            <person name="Wasmund K."/>
        </authorList>
    </citation>
    <scope>NUCLEOTIDE SEQUENCE [LARGE SCALE GENOMIC DNA]</scope>
    <source>
        <strain evidence="7">MAG AM3-A</strain>
    </source>
</reference>
<evidence type="ECO:0000256" key="2">
    <source>
        <dbReference type="ARBA" id="ARBA00022840"/>
    </source>
</evidence>
<keyword evidence="2 4" id="KW-0067">ATP-binding</keyword>
<gene>
    <name evidence="7" type="primary">rapZ</name>
    <name evidence="7" type="ORF">IFJ97_07720</name>
</gene>
<evidence type="ECO:0000313" key="7">
    <source>
        <dbReference type="EMBL" id="MBD3871229.1"/>
    </source>
</evidence>
<keyword evidence="3 4" id="KW-0342">GTP-binding</keyword>
<dbReference type="Pfam" id="PF03668">
    <property type="entry name" value="RapZ-like_N"/>
    <property type="match status" value="1"/>
</dbReference>
<feature type="domain" description="RapZ-like N-terminal" evidence="5">
    <location>
        <begin position="15"/>
        <end position="157"/>
    </location>
</feature>
<dbReference type="NCBIfam" id="NF003828">
    <property type="entry name" value="PRK05416.1"/>
    <property type="match status" value="1"/>
</dbReference>
<protein>
    <submittedName>
        <fullName evidence="7">RNase adapter RapZ</fullName>
    </submittedName>
</protein>
<dbReference type="EMBL" id="JACXWA010000121">
    <property type="protein sequence ID" value="MBD3871229.1"/>
    <property type="molecule type" value="Genomic_DNA"/>
</dbReference>
<evidence type="ECO:0000259" key="6">
    <source>
        <dbReference type="Pfam" id="PF22740"/>
    </source>
</evidence>
<keyword evidence="1 4" id="KW-0547">Nucleotide-binding</keyword>
<sequence length="294" mass="33205">MNEADNRQPFSGPFVITGLSGAGKSVLSRSLEDIGYVCVDNIPLELVPRLFERTDGEMDRLVVVLDIRTQGMIQRFPEFFRELKEKIQTLRLIFVEASPQVLLRRFSVARRPHPLRDLSLEQAITEERNGLEGVRNLADIIFETSELSPHDLRRQVLALAGGEGDGPTMTLEVQSFSYQQGVPATASLVFDVRFLPNPFFEAELRAFSGDDQPVADWLRAFPEVDQAVDRIMDLISYLLPRYAAELKTNLGVALGCTGGRHRSVYVASRVAEALKKLGHEVVVHHRDKERWRYS</sequence>
<dbReference type="InterPro" id="IPR053930">
    <property type="entry name" value="RapZ-like_N"/>
</dbReference>
<name>A0A8J6Y9P9_9BACT</name>
<evidence type="ECO:0000256" key="4">
    <source>
        <dbReference type="HAMAP-Rule" id="MF_00636"/>
    </source>
</evidence>
<evidence type="ECO:0000256" key="1">
    <source>
        <dbReference type="ARBA" id="ARBA00022741"/>
    </source>
</evidence>
<dbReference type="InterPro" id="IPR027417">
    <property type="entry name" value="P-loop_NTPase"/>
</dbReference>
<dbReference type="Pfam" id="PF22740">
    <property type="entry name" value="PapZ_C"/>
    <property type="match status" value="1"/>
</dbReference>
<dbReference type="PANTHER" id="PTHR30448:SF0">
    <property type="entry name" value="RNASE ADAPTER PROTEIN RAPZ"/>
    <property type="match status" value="1"/>
</dbReference>
<dbReference type="Proteomes" id="UP000598633">
    <property type="component" value="Unassembled WGS sequence"/>
</dbReference>
<evidence type="ECO:0000259" key="5">
    <source>
        <dbReference type="Pfam" id="PF03668"/>
    </source>
</evidence>
<comment type="caution">
    <text evidence="7">The sequence shown here is derived from an EMBL/GenBank/DDBJ whole genome shotgun (WGS) entry which is preliminary data.</text>
</comment>
<feature type="domain" description="RapZ C-terminal" evidence="6">
    <location>
        <begin position="169"/>
        <end position="288"/>
    </location>
</feature>